<dbReference type="GO" id="GO:0005576">
    <property type="term" value="C:extracellular region"/>
    <property type="evidence" value="ECO:0007669"/>
    <property type="project" value="UniProtKB-SubCell"/>
</dbReference>
<gene>
    <name evidence="8" type="ORF">RJ640_026842</name>
</gene>
<sequence length="186" mass="20561">MPTQLLIHTKEEWVNETSSKAVDSIILQALYSLGLRKFFLAGVGPLGCIPNQIATGLAPHGKCVSYVNDMVKLFNARLVALIDQLNSNYGDAVFVYGNTYGAFDDILQNATIYGFTNTDSGCCGVGRNQGQVTCLPFSVPCMQRNQYVFWDAFHPTQVVNQILARKAYSGRRSDCYPMNVKEMAQV</sequence>
<dbReference type="GO" id="GO:0016788">
    <property type="term" value="F:hydrolase activity, acting on ester bonds"/>
    <property type="evidence" value="ECO:0007669"/>
    <property type="project" value="InterPro"/>
</dbReference>
<keyword evidence="3" id="KW-0964">Secreted</keyword>
<keyword evidence="5" id="KW-0378">Hydrolase</keyword>
<evidence type="ECO:0000256" key="1">
    <source>
        <dbReference type="ARBA" id="ARBA00004613"/>
    </source>
</evidence>
<proteinExistence type="inferred from homology"/>
<evidence type="ECO:0000313" key="9">
    <source>
        <dbReference type="Proteomes" id="UP001187471"/>
    </source>
</evidence>
<dbReference type="AlphaFoldDB" id="A0AA88UJL4"/>
<comment type="similarity">
    <text evidence="2">Belongs to the 'GDSL' lipolytic enzyme family.</text>
</comment>
<evidence type="ECO:0008006" key="10">
    <source>
        <dbReference type="Google" id="ProtNLM"/>
    </source>
</evidence>
<evidence type="ECO:0000256" key="5">
    <source>
        <dbReference type="ARBA" id="ARBA00022801"/>
    </source>
</evidence>
<organism evidence="8 9">
    <name type="scientific">Escallonia rubra</name>
    <dbReference type="NCBI Taxonomy" id="112253"/>
    <lineage>
        <taxon>Eukaryota</taxon>
        <taxon>Viridiplantae</taxon>
        <taxon>Streptophyta</taxon>
        <taxon>Embryophyta</taxon>
        <taxon>Tracheophyta</taxon>
        <taxon>Spermatophyta</taxon>
        <taxon>Magnoliopsida</taxon>
        <taxon>eudicotyledons</taxon>
        <taxon>Gunneridae</taxon>
        <taxon>Pentapetalae</taxon>
        <taxon>asterids</taxon>
        <taxon>campanulids</taxon>
        <taxon>Escalloniales</taxon>
        <taxon>Escalloniaceae</taxon>
        <taxon>Escallonia</taxon>
    </lineage>
</organism>
<comment type="caution">
    <text evidence="8">The sequence shown here is derived from an EMBL/GenBank/DDBJ whole genome shotgun (WGS) entry which is preliminary data.</text>
</comment>
<keyword evidence="4" id="KW-0732">Signal</keyword>
<comment type="subcellular location">
    <subcellularLocation>
        <location evidence="1">Secreted</location>
    </subcellularLocation>
</comment>
<protein>
    <recommendedName>
        <fullName evidence="10">GDSL esterase/lipase</fullName>
    </recommendedName>
</protein>
<dbReference type="InterPro" id="IPR036514">
    <property type="entry name" value="SGNH_hydro_sf"/>
</dbReference>
<dbReference type="GO" id="GO:0016042">
    <property type="term" value="P:lipid catabolic process"/>
    <property type="evidence" value="ECO:0007669"/>
    <property type="project" value="UniProtKB-KW"/>
</dbReference>
<dbReference type="Pfam" id="PF00657">
    <property type="entry name" value="Lipase_GDSL"/>
    <property type="match status" value="1"/>
</dbReference>
<accession>A0AA88UJL4</accession>
<keyword evidence="6" id="KW-0442">Lipid degradation</keyword>
<evidence type="ECO:0000256" key="4">
    <source>
        <dbReference type="ARBA" id="ARBA00022729"/>
    </source>
</evidence>
<evidence type="ECO:0000256" key="2">
    <source>
        <dbReference type="ARBA" id="ARBA00008668"/>
    </source>
</evidence>
<dbReference type="InterPro" id="IPR001087">
    <property type="entry name" value="GDSL"/>
</dbReference>
<reference evidence="8" key="1">
    <citation type="submission" date="2022-12" db="EMBL/GenBank/DDBJ databases">
        <title>Draft genome assemblies for two species of Escallonia (Escalloniales).</title>
        <authorList>
            <person name="Chanderbali A."/>
            <person name="Dervinis C."/>
            <person name="Anghel I."/>
            <person name="Soltis D."/>
            <person name="Soltis P."/>
            <person name="Zapata F."/>
        </authorList>
    </citation>
    <scope>NUCLEOTIDE SEQUENCE</scope>
    <source>
        <strain evidence="8">UCBG92.1500</strain>
        <tissue evidence="8">Leaf</tissue>
    </source>
</reference>
<evidence type="ECO:0000256" key="7">
    <source>
        <dbReference type="ARBA" id="ARBA00023098"/>
    </source>
</evidence>
<dbReference type="Proteomes" id="UP001187471">
    <property type="component" value="Unassembled WGS sequence"/>
</dbReference>
<dbReference type="PANTHER" id="PTHR45650">
    <property type="entry name" value="GDSL-LIKE LIPASE/ACYLHYDROLASE-RELATED"/>
    <property type="match status" value="1"/>
</dbReference>
<evidence type="ECO:0000256" key="6">
    <source>
        <dbReference type="ARBA" id="ARBA00022963"/>
    </source>
</evidence>
<dbReference type="InterPro" id="IPR051238">
    <property type="entry name" value="GDSL_esterase/lipase"/>
</dbReference>
<dbReference type="PANTHER" id="PTHR45650:SF32">
    <property type="entry name" value="GDSL-LIKE LIPASE_ACYLHYDROLASE"/>
    <property type="match status" value="1"/>
</dbReference>
<keyword evidence="9" id="KW-1185">Reference proteome</keyword>
<evidence type="ECO:0000313" key="8">
    <source>
        <dbReference type="EMBL" id="KAK2977702.1"/>
    </source>
</evidence>
<evidence type="ECO:0000256" key="3">
    <source>
        <dbReference type="ARBA" id="ARBA00022525"/>
    </source>
</evidence>
<keyword evidence="7" id="KW-0443">Lipid metabolism</keyword>
<dbReference type="Gene3D" id="3.40.50.1110">
    <property type="entry name" value="SGNH hydrolase"/>
    <property type="match status" value="1"/>
</dbReference>
<dbReference type="EMBL" id="JAVXUO010001960">
    <property type="protein sequence ID" value="KAK2977702.1"/>
    <property type="molecule type" value="Genomic_DNA"/>
</dbReference>
<name>A0AA88UJL4_9ASTE</name>